<comment type="caution">
    <text evidence="1">The sequence shown here is derived from an EMBL/GenBank/DDBJ whole genome shotgun (WGS) entry which is preliminary data.</text>
</comment>
<gene>
    <name evidence="1" type="ORF">AIOL_004274</name>
</gene>
<proteinExistence type="predicted"/>
<keyword evidence="2" id="KW-1185">Reference proteome</keyword>
<dbReference type="AlphaFoldDB" id="A0A0J9H0N0"/>
<accession>A0A0J9H0N0</accession>
<dbReference type="EMBL" id="LFTY01000002">
    <property type="protein sequence ID" value="KMW59293.1"/>
    <property type="molecule type" value="Genomic_DNA"/>
</dbReference>
<protein>
    <submittedName>
        <fullName evidence="1">Uncharacterized protein</fullName>
    </submittedName>
</protein>
<name>A0A0J9H0N0_9RHOB</name>
<reference evidence="1 2" key="1">
    <citation type="submission" date="2015-06" db="EMBL/GenBank/DDBJ databases">
        <title>Draft genome sequence of an Alphaproteobacteria species associated to the Mediterranean sponge Oscarella lobularis.</title>
        <authorList>
            <person name="Jourda C."/>
            <person name="Santini S."/>
            <person name="Claverie J.-M."/>
        </authorList>
    </citation>
    <scope>NUCLEOTIDE SEQUENCE [LARGE SCALE GENOMIC DNA]</scope>
    <source>
        <strain evidence="1">IGS</strain>
    </source>
</reference>
<evidence type="ECO:0000313" key="2">
    <source>
        <dbReference type="Proteomes" id="UP000037178"/>
    </source>
</evidence>
<evidence type="ECO:0000313" key="1">
    <source>
        <dbReference type="EMBL" id="KMW59293.1"/>
    </source>
</evidence>
<dbReference type="Proteomes" id="UP000037178">
    <property type="component" value="Unassembled WGS sequence"/>
</dbReference>
<organism evidence="1 2">
    <name type="scientific">Candidatus Rhodobacter oscarellae</name>
    <dbReference type="NCBI Taxonomy" id="1675527"/>
    <lineage>
        <taxon>Bacteria</taxon>
        <taxon>Pseudomonadati</taxon>
        <taxon>Pseudomonadota</taxon>
        <taxon>Alphaproteobacteria</taxon>
        <taxon>Rhodobacterales</taxon>
        <taxon>Rhodobacter group</taxon>
        <taxon>Rhodobacter</taxon>
    </lineage>
</organism>
<sequence length="48" mass="5310">MRLVTLKLFLCHIVGRLTFKGPVAARVIIARSLAARPGKIKQMLPKPV</sequence>